<keyword evidence="1 7" id="KW-0806">Transcription termination</keyword>
<dbReference type="Pfam" id="PF14520">
    <property type="entry name" value="HHH_5"/>
    <property type="match status" value="1"/>
</dbReference>
<dbReference type="SUPFAM" id="SSF47794">
    <property type="entry name" value="Rad51 N-terminal domain-like"/>
    <property type="match status" value="2"/>
</dbReference>
<dbReference type="Gene3D" id="1.10.150.20">
    <property type="entry name" value="5' to 3' exonuclease, C-terminal subdomain"/>
    <property type="match status" value="2"/>
</dbReference>
<evidence type="ECO:0000256" key="2">
    <source>
        <dbReference type="ARBA" id="ARBA00022490"/>
    </source>
</evidence>
<dbReference type="PROSITE" id="PS50084">
    <property type="entry name" value="KH_TYPE_1"/>
    <property type="match status" value="1"/>
</dbReference>
<dbReference type="SMART" id="SM00322">
    <property type="entry name" value="KH"/>
    <property type="match status" value="1"/>
</dbReference>
<dbReference type="RefSeq" id="WP_341428350.1">
    <property type="nucleotide sequence ID" value="NZ_JBBUTG010000023.1"/>
</dbReference>
<dbReference type="CDD" id="cd04455">
    <property type="entry name" value="S1_NusA"/>
    <property type="match status" value="1"/>
</dbReference>
<dbReference type="SUPFAM" id="SSF50249">
    <property type="entry name" value="Nucleic acid-binding proteins"/>
    <property type="match status" value="1"/>
</dbReference>
<keyword evidence="3 7" id="KW-0889">Transcription antitermination</keyword>
<dbReference type="EMBL" id="JBBUTG010000023">
    <property type="protein sequence ID" value="MEK8033925.1"/>
    <property type="molecule type" value="Genomic_DNA"/>
</dbReference>
<dbReference type="NCBIfam" id="TIGR01954">
    <property type="entry name" value="nusA_Cterm_rpt"/>
    <property type="match status" value="2"/>
</dbReference>
<comment type="caution">
    <text evidence="9">The sequence shown here is derived from an EMBL/GenBank/DDBJ whole genome shotgun (WGS) entry which is preliminary data.</text>
</comment>
<keyword evidence="4 7" id="KW-0694">RNA-binding</keyword>
<evidence type="ECO:0000256" key="6">
    <source>
        <dbReference type="ARBA" id="ARBA00023163"/>
    </source>
</evidence>
<dbReference type="InterPro" id="IPR012340">
    <property type="entry name" value="NA-bd_OB-fold"/>
</dbReference>
<dbReference type="InterPro" id="IPR010214">
    <property type="entry name" value="Tscrpt_termin_fac_NusA_C_rpt"/>
</dbReference>
<dbReference type="SUPFAM" id="SSF69705">
    <property type="entry name" value="Transcription factor NusA, N-terminal domain"/>
    <property type="match status" value="1"/>
</dbReference>
<keyword evidence="2 7" id="KW-0963">Cytoplasm</keyword>
<dbReference type="InterPro" id="IPR058582">
    <property type="entry name" value="KH_NusA_2nd"/>
</dbReference>
<dbReference type="Pfam" id="PF08529">
    <property type="entry name" value="NusA_N"/>
    <property type="match status" value="1"/>
</dbReference>
<organism evidence="9 10">
    <name type="scientific">Ideonella lacteola</name>
    <dbReference type="NCBI Taxonomy" id="2984193"/>
    <lineage>
        <taxon>Bacteria</taxon>
        <taxon>Pseudomonadati</taxon>
        <taxon>Pseudomonadota</taxon>
        <taxon>Betaproteobacteria</taxon>
        <taxon>Burkholderiales</taxon>
        <taxon>Sphaerotilaceae</taxon>
        <taxon>Ideonella</taxon>
    </lineage>
</organism>
<comment type="function">
    <text evidence="7">Participates in both transcription termination and antitermination.</text>
</comment>
<dbReference type="Proteomes" id="UP001371218">
    <property type="component" value="Unassembled WGS sequence"/>
</dbReference>
<dbReference type="Gene3D" id="3.30.1480.10">
    <property type="entry name" value="NusA, N-terminal domain"/>
    <property type="match status" value="1"/>
</dbReference>
<comment type="subcellular location">
    <subcellularLocation>
        <location evidence="7">Cytoplasm</location>
    </subcellularLocation>
</comment>
<sequence>MNREMLMLVDAISREKSVERDVVFGAVEAALAQATKKLHGGEVDIRVTVDRETGEYETFRRWHVVPDEAGLQIPDAEILLFEAKEQIEDIEVDDYIEEPVESVPIGRIGAQAAKQVILQKIRDAEREQLLNDFLSRGEKIFVGTVKRLDKGDIIVESGRVEGRLKRNEMIPKENLRSGDRVRAFIAGIDTAARGPQIMLSRSAPGFMVELFAQEVPEIEQGLLEIKSCARDPGSRAKIAVVSHDKRVDPIGTCVGVRGSRVTAVTNELAGERVDIVLWSEDPAQFVIGALAPANVQSIVVDEEKHAMDVVVDEENLAIAIGRGGQNVRLASELTGWRINIMTAEESAAKQAEESGSIRKLFVEKLDVDEEVADILIEEGFTSLEEVAYVPLQEMLEIEGFDEDTVSELRNRAKDALLTMEIAREEKVDEVSQDLRDLEFEGKGLMPDLIAKLADGGVHTRDDLADLAVDELVEMTGVDDAQAKALIMKAREHWFNA</sequence>
<keyword evidence="5 7" id="KW-0805">Transcription regulation</keyword>
<dbReference type="InterPro" id="IPR003029">
    <property type="entry name" value="S1_domain"/>
</dbReference>
<dbReference type="Gene3D" id="3.30.300.20">
    <property type="match status" value="2"/>
</dbReference>
<name>A0ABU9BVD8_9BURK</name>
<dbReference type="HAMAP" id="MF_00945_B">
    <property type="entry name" value="NusA_B"/>
    <property type="match status" value="1"/>
</dbReference>
<evidence type="ECO:0000313" key="9">
    <source>
        <dbReference type="EMBL" id="MEK8033925.1"/>
    </source>
</evidence>
<dbReference type="InterPro" id="IPR030842">
    <property type="entry name" value="TF_NusA_bacterial"/>
</dbReference>
<evidence type="ECO:0000256" key="4">
    <source>
        <dbReference type="ARBA" id="ARBA00022884"/>
    </source>
</evidence>
<comment type="similarity">
    <text evidence="7">Belongs to the NusA family.</text>
</comment>
<keyword evidence="10" id="KW-1185">Reference proteome</keyword>
<dbReference type="SUPFAM" id="SSF54814">
    <property type="entry name" value="Prokaryotic type KH domain (KH-domain type II)"/>
    <property type="match status" value="2"/>
</dbReference>
<gene>
    <name evidence="7 9" type="primary">nusA</name>
    <name evidence="9" type="ORF">AACH06_24130</name>
</gene>
<comment type="subunit">
    <text evidence="7">Monomer. Binds directly to the core enzyme of the DNA-dependent RNA polymerase and to nascent RNA.</text>
</comment>
<keyword evidence="6 7" id="KW-0804">Transcription</keyword>
<evidence type="ECO:0000256" key="5">
    <source>
        <dbReference type="ARBA" id="ARBA00023015"/>
    </source>
</evidence>
<dbReference type="PROSITE" id="PS50126">
    <property type="entry name" value="S1"/>
    <property type="match status" value="1"/>
</dbReference>
<dbReference type="InterPro" id="IPR004087">
    <property type="entry name" value="KH_dom"/>
</dbReference>
<accession>A0ABU9BVD8</accession>
<feature type="domain" description="S1 motif" evidence="8">
    <location>
        <begin position="138"/>
        <end position="202"/>
    </location>
</feature>
<evidence type="ECO:0000256" key="1">
    <source>
        <dbReference type="ARBA" id="ARBA00022472"/>
    </source>
</evidence>
<dbReference type="InterPro" id="IPR009019">
    <property type="entry name" value="KH_sf_prok-type"/>
</dbReference>
<evidence type="ECO:0000259" key="8">
    <source>
        <dbReference type="PROSITE" id="PS50126"/>
    </source>
</evidence>
<proteinExistence type="inferred from homology"/>
<dbReference type="InterPro" id="IPR010213">
    <property type="entry name" value="TF_NusA"/>
</dbReference>
<evidence type="ECO:0000256" key="7">
    <source>
        <dbReference type="HAMAP-Rule" id="MF_00945"/>
    </source>
</evidence>
<dbReference type="InterPro" id="IPR010995">
    <property type="entry name" value="DNA_repair_Rad51/TF_NusA_a-hlx"/>
</dbReference>
<dbReference type="InterPro" id="IPR015946">
    <property type="entry name" value="KH_dom-like_a/b"/>
</dbReference>
<dbReference type="InterPro" id="IPR013735">
    <property type="entry name" value="TF_NusA_N"/>
</dbReference>
<reference evidence="9 10" key="1">
    <citation type="submission" date="2024-04" db="EMBL/GenBank/DDBJ databases">
        <title>Novel species of the genus Ideonella isolated from streams.</title>
        <authorList>
            <person name="Lu H."/>
        </authorList>
    </citation>
    <scope>NUCLEOTIDE SEQUENCE [LARGE SCALE GENOMIC DNA]</scope>
    <source>
        <strain evidence="9 10">DXS29W</strain>
    </source>
</reference>
<dbReference type="Pfam" id="PF13184">
    <property type="entry name" value="KH_NusA_1st"/>
    <property type="match status" value="1"/>
</dbReference>
<protein>
    <recommendedName>
        <fullName evidence="7">Transcription termination/antitermination protein NusA</fullName>
    </recommendedName>
</protein>
<dbReference type="NCBIfam" id="TIGR01953">
    <property type="entry name" value="NusA"/>
    <property type="match status" value="1"/>
</dbReference>
<dbReference type="InterPro" id="IPR025249">
    <property type="entry name" value="TF_NusA_KH_1st"/>
</dbReference>
<dbReference type="Gene3D" id="2.40.50.140">
    <property type="entry name" value="Nucleic acid-binding proteins"/>
    <property type="match status" value="1"/>
</dbReference>
<dbReference type="PANTHER" id="PTHR22648">
    <property type="entry name" value="TRANSCRIPTION TERMINATION FACTOR NUSA"/>
    <property type="match status" value="1"/>
</dbReference>
<dbReference type="Pfam" id="PF26594">
    <property type="entry name" value="KH_NusA_2nd"/>
    <property type="match status" value="1"/>
</dbReference>
<evidence type="ECO:0000313" key="10">
    <source>
        <dbReference type="Proteomes" id="UP001371218"/>
    </source>
</evidence>
<dbReference type="CDD" id="cd22529">
    <property type="entry name" value="KH-II_NusA_rpt2"/>
    <property type="match status" value="1"/>
</dbReference>
<dbReference type="CDD" id="cd02134">
    <property type="entry name" value="KH-II_NusA_rpt1"/>
    <property type="match status" value="1"/>
</dbReference>
<evidence type="ECO:0000256" key="3">
    <source>
        <dbReference type="ARBA" id="ARBA00022814"/>
    </source>
</evidence>
<dbReference type="PANTHER" id="PTHR22648:SF0">
    <property type="entry name" value="TRANSCRIPTION TERMINATION_ANTITERMINATION PROTEIN NUSA"/>
    <property type="match status" value="1"/>
</dbReference>
<dbReference type="SMART" id="SM00316">
    <property type="entry name" value="S1"/>
    <property type="match status" value="1"/>
</dbReference>
<dbReference type="InterPro" id="IPR036555">
    <property type="entry name" value="NusA_N_sf"/>
</dbReference>